<dbReference type="SUPFAM" id="SSF48498">
    <property type="entry name" value="Tetracyclin repressor-like, C-terminal domain"/>
    <property type="match status" value="1"/>
</dbReference>
<protein>
    <submittedName>
        <fullName evidence="6">Transcriptional regulator, TetR family</fullName>
    </submittedName>
</protein>
<dbReference type="GO" id="GO:0003677">
    <property type="term" value="F:DNA binding"/>
    <property type="evidence" value="ECO:0007669"/>
    <property type="project" value="UniProtKB-UniRule"/>
</dbReference>
<dbReference type="Proteomes" id="UP000184420">
    <property type="component" value="Unassembled WGS sequence"/>
</dbReference>
<gene>
    <name evidence="6" type="ORF">SAMN05444266_112121</name>
</gene>
<dbReference type="PROSITE" id="PS50977">
    <property type="entry name" value="HTH_TETR_2"/>
    <property type="match status" value="1"/>
</dbReference>
<sequence>MARLVAFNEEQAVQKAMEVFWRKGYTATSMRDLTDAMQINSSSLYNTIGDKQELFKRCLHRYTNERMEEMEVRYKSPKSPLKALELYINDAVHIITTDPNSCLCLKATFEIEGDVPEIQAVINSYDHYRHRLLTHLLKSAQDLGEIPDDEKPEVIADYLGSIFVGWYNSLVLHKDKSKIVRMADLVKRQLKR</sequence>
<evidence type="ECO:0000313" key="7">
    <source>
        <dbReference type="Proteomes" id="UP000184420"/>
    </source>
</evidence>
<dbReference type="InterPro" id="IPR001647">
    <property type="entry name" value="HTH_TetR"/>
</dbReference>
<organism evidence="6 7">
    <name type="scientific">Chitinophaga jiangningensis</name>
    <dbReference type="NCBI Taxonomy" id="1419482"/>
    <lineage>
        <taxon>Bacteria</taxon>
        <taxon>Pseudomonadati</taxon>
        <taxon>Bacteroidota</taxon>
        <taxon>Chitinophagia</taxon>
        <taxon>Chitinophagales</taxon>
        <taxon>Chitinophagaceae</taxon>
        <taxon>Chitinophaga</taxon>
    </lineage>
</organism>
<keyword evidence="1" id="KW-0805">Transcription regulation</keyword>
<dbReference type="Gene3D" id="1.10.357.10">
    <property type="entry name" value="Tetracycline Repressor, domain 2"/>
    <property type="match status" value="1"/>
</dbReference>
<dbReference type="EMBL" id="FRBL01000012">
    <property type="protein sequence ID" value="SHM86829.1"/>
    <property type="molecule type" value="Genomic_DNA"/>
</dbReference>
<evidence type="ECO:0000259" key="5">
    <source>
        <dbReference type="PROSITE" id="PS50977"/>
    </source>
</evidence>
<dbReference type="Pfam" id="PF00440">
    <property type="entry name" value="TetR_N"/>
    <property type="match status" value="1"/>
</dbReference>
<keyword evidence="3" id="KW-0804">Transcription</keyword>
<reference evidence="6 7" key="1">
    <citation type="submission" date="2016-11" db="EMBL/GenBank/DDBJ databases">
        <authorList>
            <person name="Jaros S."/>
            <person name="Januszkiewicz K."/>
            <person name="Wedrychowicz H."/>
        </authorList>
    </citation>
    <scope>NUCLEOTIDE SEQUENCE [LARGE SCALE GENOMIC DNA]</scope>
    <source>
        <strain evidence="6 7">DSM 27406</strain>
    </source>
</reference>
<keyword evidence="7" id="KW-1185">Reference proteome</keyword>
<dbReference type="Gene3D" id="1.10.10.60">
    <property type="entry name" value="Homeodomain-like"/>
    <property type="match status" value="1"/>
</dbReference>
<dbReference type="PANTHER" id="PTHR47506:SF10">
    <property type="entry name" value="TRANSCRIPTIONAL REGULATORY PROTEIN"/>
    <property type="match status" value="1"/>
</dbReference>
<dbReference type="InterPro" id="IPR036271">
    <property type="entry name" value="Tet_transcr_reg_TetR-rel_C_sf"/>
</dbReference>
<evidence type="ECO:0000313" key="6">
    <source>
        <dbReference type="EMBL" id="SHM86829.1"/>
    </source>
</evidence>
<dbReference type="SUPFAM" id="SSF46689">
    <property type="entry name" value="Homeodomain-like"/>
    <property type="match status" value="1"/>
</dbReference>
<proteinExistence type="predicted"/>
<dbReference type="RefSeq" id="WP_073087145.1">
    <property type="nucleotide sequence ID" value="NZ_FRBL01000012.1"/>
</dbReference>
<evidence type="ECO:0000256" key="2">
    <source>
        <dbReference type="ARBA" id="ARBA00023125"/>
    </source>
</evidence>
<dbReference type="STRING" id="1419482.SAMN05444266_112121"/>
<feature type="DNA-binding region" description="H-T-H motif" evidence="4">
    <location>
        <begin position="29"/>
        <end position="48"/>
    </location>
</feature>
<name>A0A1M7M819_9BACT</name>
<feature type="domain" description="HTH tetR-type" evidence="5">
    <location>
        <begin position="6"/>
        <end position="66"/>
    </location>
</feature>
<evidence type="ECO:0000256" key="4">
    <source>
        <dbReference type="PROSITE-ProRule" id="PRU00335"/>
    </source>
</evidence>
<accession>A0A1M7M819</accession>
<dbReference type="PANTHER" id="PTHR47506">
    <property type="entry name" value="TRANSCRIPTIONAL REGULATORY PROTEIN"/>
    <property type="match status" value="1"/>
</dbReference>
<evidence type="ECO:0000256" key="3">
    <source>
        <dbReference type="ARBA" id="ARBA00023163"/>
    </source>
</evidence>
<evidence type="ECO:0000256" key="1">
    <source>
        <dbReference type="ARBA" id="ARBA00023015"/>
    </source>
</evidence>
<keyword evidence="2 4" id="KW-0238">DNA-binding</keyword>
<dbReference type="AlphaFoldDB" id="A0A1M7M819"/>
<dbReference type="InterPro" id="IPR009057">
    <property type="entry name" value="Homeodomain-like_sf"/>
</dbReference>